<dbReference type="GO" id="GO:0003700">
    <property type="term" value="F:DNA-binding transcription factor activity"/>
    <property type="evidence" value="ECO:0007669"/>
    <property type="project" value="InterPro"/>
</dbReference>
<keyword evidence="2" id="KW-0805">Transcription regulation</keyword>
<evidence type="ECO:0000256" key="2">
    <source>
        <dbReference type="ARBA" id="ARBA00023015"/>
    </source>
</evidence>
<dbReference type="AlphaFoldDB" id="A0A2T3NPE2"/>
<evidence type="ECO:0000313" key="6">
    <source>
        <dbReference type="EMBL" id="PSW18121.1"/>
    </source>
</evidence>
<evidence type="ECO:0000256" key="1">
    <source>
        <dbReference type="ARBA" id="ARBA00009437"/>
    </source>
</evidence>
<evidence type="ECO:0000256" key="4">
    <source>
        <dbReference type="ARBA" id="ARBA00023163"/>
    </source>
</evidence>
<sequence length="292" mass="32924">MLKYFSEVAETGHFGKAAEHLNVTPSPLSSQIKELESIMDVALFTRNSRNVQLTAAGEALQVECEQIFRALDRSISKVQKIGRHQNNTLRIGIVSSAFWAGFGSMLTEFRTIYPNSQVEIIELCPETQKQQLADLKIDIGLCRFADALNIYPLNSLKITEEEFLVAVSDKHPLKERKRIAIDELKDNNFSFMARRNSASAEMIIDACLQAGFIPSIDNEFVEPNTLMAYVASSQTITVVPSSFASHRWKNIRFIALREKLPASLCLIYDHRSISPIAQSFVEMCNDSEKVWD</sequence>
<dbReference type="EMBL" id="PYMA01000013">
    <property type="protein sequence ID" value="PSW18121.1"/>
    <property type="molecule type" value="Genomic_DNA"/>
</dbReference>
<proteinExistence type="inferred from homology"/>
<dbReference type="CDD" id="cd08449">
    <property type="entry name" value="PBP2_XapR"/>
    <property type="match status" value="1"/>
</dbReference>
<protein>
    <submittedName>
        <fullName evidence="6">LysR family transcriptional regulator</fullName>
    </submittedName>
</protein>
<evidence type="ECO:0000256" key="3">
    <source>
        <dbReference type="ARBA" id="ARBA00023125"/>
    </source>
</evidence>
<reference evidence="6 7" key="1">
    <citation type="submission" date="2018-01" db="EMBL/GenBank/DDBJ databases">
        <title>Whole genome sequencing of Histamine producing bacteria.</title>
        <authorList>
            <person name="Butler K."/>
        </authorList>
    </citation>
    <scope>NUCLEOTIDE SEQUENCE [LARGE SCALE GENOMIC DNA]</scope>
    <source>
        <strain evidence="6 7">DSM 100436</strain>
    </source>
</reference>
<dbReference type="GO" id="GO:0032993">
    <property type="term" value="C:protein-DNA complex"/>
    <property type="evidence" value="ECO:0007669"/>
    <property type="project" value="TreeGrafter"/>
</dbReference>
<dbReference type="PROSITE" id="PS50931">
    <property type="entry name" value="HTH_LYSR"/>
    <property type="match status" value="1"/>
</dbReference>
<accession>A0A2T3NPE2</accession>
<name>A0A2T3NPE2_9GAMM</name>
<dbReference type="OrthoDB" id="646694at2"/>
<dbReference type="InterPro" id="IPR037409">
    <property type="entry name" value="XapR_PBP2"/>
</dbReference>
<dbReference type="FunFam" id="1.10.10.10:FF:000001">
    <property type="entry name" value="LysR family transcriptional regulator"/>
    <property type="match status" value="1"/>
</dbReference>
<dbReference type="Proteomes" id="UP000241771">
    <property type="component" value="Unassembled WGS sequence"/>
</dbReference>
<dbReference type="Gene3D" id="1.10.10.10">
    <property type="entry name" value="Winged helix-like DNA-binding domain superfamily/Winged helix DNA-binding domain"/>
    <property type="match status" value="1"/>
</dbReference>
<dbReference type="PANTHER" id="PTHR30346">
    <property type="entry name" value="TRANSCRIPTIONAL DUAL REGULATOR HCAR-RELATED"/>
    <property type="match status" value="1"/>
</dbReference>
<dbReference type="Gene3D" id="3.40.190.10">
    <property type="entry name" value="Periplasmic binding protein-like II"/>
    <property type="match status" value="2"/>
</dbReference>
<feature type="domain" description="HTH lysR-type" evidence="5">
    <location>
        <begin position="1"/>
        <end position="54"/>
    </location>
</feature>
<dbReference type="GO" id="GO:0003677">
    <property type="term" value="F:DNA binding"/>
    <property type="evidence" value="ECO:0007669"/>
    <property type="project" value="UniProtKB-KW"/>
</dbReference>
<keyword evidence="4" id="KW-0804">Transcription</keyword>
<dbReference type="Pfam" id="PF03466">
    <property type="entry name" value="LysR_substrate"/>
    <property type="match status" value="1"/>
</dbReference>
<dbReference type="InterPro" id="IPR036388">
    <property type="entry name" value="WH-like_DNA-bd_sf"/>
</dbReference>
<dbReference type="PANTHER" id="PTHR30346:SF0">
    <property type="entry name" value="HCA OPERON TRANSCRIPTIONAL ACTIVATOR HCAR"/>
    <property type="match status" value="1"/>
</dbReference>
<comment type="similarity">
    <text evidence="1">Belongs to the LysR transcriptional regulatory family.</text>
</comment>
<dbReference type="Pfam" id="PF00126">
    <property type="entry name" value="HTH_1"/>
    <property type="match status" value="1"/>
</dbReference>
<comment type="caution">
    <text evidence="6">The sequence shown here is derived from an EMBL/GenBank/DDBJ whole genome shotgun (WGS) entry which is preliminary data.</text>
</comment>
<dbReference type="PRINTS" id="PR00039">
    <property type="entry name" value="HTHLYSR"/>
</dbReference>
<dbReference type="SUPFAM" id="SSF46785">
    <property type="entry name" value="Winged helix' DNA-binding domain"/>
    <property type="match status" value="1"/>
</dbReference>
<organism evidence="6 7">
    <name type="scientific">Photobacterium sanctipauli</name>
    <dbReference type="NCBI Taxonomy" id="1342794"/>
    <lineage>
        <taxon>Bacteria</taxon>
        <taxon>Pseudomonadati</taxon>
        <taxon>Pseudomonadota</taxon>
        <taxon>Gammaproteobacteria</taxon>
        <taxon>Vibrionales</taxon>
        <taxon>Vibrionaceae</taxon>
        <taxon>Photobacterium</taxon>
    </lineage>
</organism>
<keyword evidence="7" id="KW-1185">Reference proteome</keyword>
<dbReference type="SUPFAM" id="SSF53850">
    <property type="entry name" value="Periplasmic binding protein-like II"/>
    <property type="match status" value="1"/>
</dbReference>
<evidence type="ECO:0000259" key="5">
    <source>
        <dbReference type="PROSITE" id="PS50931"/>
    </source>
</evidence>
<evidence type="ECO:0000313" key="7">
    <source>
        <dbReference type="Proteomes" id="UP000241771"/>
    </source>
</evidence>
<gene>
    <name evidence="6" type="ORF">C9I98_18535</name>
</gene>
<dbReference type="InterPro" id="IPR005119">
    <property type="entry name" value="LysR_subst-bd"/>
</dbReference>
<dbReference type="InterPro" id="IPR000847">
    <property type="entry name" value="LysR_HTH_N"/>
</dbReference>
<keyword evidence="3" id="KW-0238">DNA-binding</keyword>
<dbReference type="InterPro" id="IPR036390">
    <property type="entry name" value="WH_DNA-bd_sf"/>
</dbReference>